<keyword evidence="5" id="KW-0804">Transcription</keyword>
<evidence type="ECO:0000256" key="8">
    <source>
        <dbReference type="SAM" id="MobiDB-lite"/>
    </source>
</evidence>
<comment type="subcellular location">
    <subcellularLocation>
        <location evidence="1">Nucleus</location>
    </subcellularLocation>
</comment>
<evidence type="ECO:0000313" key="11">
    <source>
        <dbReference type="Proteomes" id="UP001189624"/>
    </source>
</evidence>
<dbReference type="InterPro" id="IPR003958">
    <property type="entry name" value="CBFA_NFYB_domain"/>
</dbReference>
<evidence type="ECO:0000256" key="7">
    <source>
        <dbReference type="ARBA" id="ARBA00038129"/>
    </source>
</evidence>
<feature type="region of interest" description="Disordered" evidence="8">
    <location>
        <begin position="1"/>
        <end position="39"/>
    </location>
</feature>
<dbReference type="GO" id="GO:0005634">
    <property type="term" value="C:nucleus"/>
    <property type="evidence" value="ECO:0007669"/>
    <property type="project" value="UniProtKB-SubCell"/>
</dbReference>
<evidence type="ECO:0000313" key="10">
    <source>
        <dbReference type="EMBL" id="CAJ1962422.1"/>
    </source>
</evidence>
<dbReference type="FunFam" id="1.10.20.10:FF:000006">
    <property type="entry name" value="Nuclear transcription factor Y subunit gamma"/>
    <property type="match status" value="1"/>
</dbReference>
<reference evidence="10" key="1">
    <citation type="submission" date="2023-10" db="EMBL/GenBank/DDBJ databases">
        <authorList>
            <person name="Domelevo Entfellner J.-B."/>
        </authorList>
    </citation>
    <scope>NUCLEOTIDE SEQUENCE</scope>
</reference>
<dbReference type="Gene3D" id="1.10.20.10">
    <property type="entry name" value="Histone, subunit A"/>
    <property type="match status" value="1"/>
</dbReference>
<gene>
    <name evidence="10" type="ORF">AYBTSS11_LOCUS19239</name>
</gene>
<dbReference type="GO" id="GO:0046982">
    <property type="term" value="F:protein heterodimerization activity"/>
    <property type="evidence" value="ECO:0007669"/>
    <property type="project" value="InterPro"/>
</dbReference>
<feature type="region of interest" description="Disordered" evidence="8">
    <location>
        <begin position="199"/>
        <end position="235"/>
    </location>
</feature>
<proteinExistence type="inferred from homology"/>
<evidence type="ECO:0000256" key="4">
    <source>
        <dbReference type="ARBA" id="ARBA00023159"/>
    </source>
</evidence>
<dbReference type="InterPro" id="IPR009072">
    <property type="entry name" value="Histone-fold"/>
</dbReference>
<evidence type="ECO:0000259" key="9">
    <source>
        <dbReference type="Pfam" id="PF00808"/>
    </source>
</evidence>
<accession>A0AA86T0T9</accession>
<organism evidence="10 11">
    <name type="scientific">Sphenostylis stenocarpa</name>
    <dbReference type="NCBI Taxonomy" id="92480"/>
    <lineage>
        <taxon>Eukaryota</taxon>
        <taxon>Viridiplantae</taxon>
        <taxon>Streptophyta</taxon>
        <taxon>Embryophyta</taxon>
        <taxon>Tracheophyta</taxon>
        <taxon>Spermatophyta</taxon>
        <taxon>Magnoliopsida</taxon>
        <taxon>eudicotyledons</taxon>
        <taxon>Gunneridae</taxon>
        <taxon>Pentapetalae</taxon>
        <taxon>rosids</taxon>
        <taxon>fabids</taxon>
        <taxon>Fabales</taxon>
        <taxon>Fabaceae</taxon>
        <taxon>Papilionoideae</taxon>
        <taxon>50 kb inversion clade</taxon>
        <taxon>NPAAA clade</taxon>
        <taxon>indigoferoid/millettioid clade</taxon>
        <taxon>Phaseoleae</taxon>
        <taxon>Sphenostylis</taxon>
    </lineage>
</organism>
<keyword evidence="6" id="KW-0539">Nucleus</keyword>
<keyword evidence="4" id="KW-0010">Activator</keyword>
<keyword evidence="3" id="KW-0238">DNA-binding</keyword>
<evidence type="ECO:0000256" key="5">
    <source>
        <dbReference type="ARBA" id="ARBA00023163"/>
    </source>
</evidence>
<evidence type="ECO:0000256" key="2">
    <source>
        <dbReference type="ARBA" id="ARBA00023015"/>
    </source>
</evidence>
<dbReference type="Proteomes" id="UP001189624">
    <property type="component" value="Chromosome 6"/>
</dbReference>
<evidence type="ECO:0000256" key="1">
    <source>
        <dbReference type="ARBA" id="ARBA00004123"/>
    </source>
</evidence>
<dbReference type="SUPFAM" id="SSF47113">
    <property type="entry name" value="Histone-fold"/>
    <property type="match status" value="1"/>
</dbReference>
<evidence type="ECO:0000256" key="3">
    <source>
        <dbReference type="ARBA" id="ARBA00023125"/>
    </source>
</evidence>
<dbReference type="EMBL" id="OY731403">
    <property type="protein sequence ID" value="CAJ1962422.1"/>
    <property type="molecule type" value="Genomic_DNA"/>
</dbReference>
<name>A0AA86T0T9_9FABA</name>
<dbReference type="PANTHER" id="PTHR10252">
    <property type="entry name" value="HISTONE-LIKE TRANSCRIPTION FACTOR CCAAT-RELATED"/>
    <property type="match status" value="1"/>
</dbReference>
<keyword evidence="2" id="KW-0805">Transcription regulation</keyword>
<dbReference type="CDD" id="cd22908">
    <property type="entry name" value="HFD_NFYC-like"/>
    <property type="match status" value="1"/>
</dbReference>
<dbReference type="InterPro" id="IPR050568">
    <property type="entry name" value="Transcr_DNA_Rep_Reg"/>
</dbReference>
<dbReference type="AlphaFoldDB" id="A0AA86T0T9"/>
<feature type="compositionally biased region" description="Low complexity" evidence="8">
    <location>
        <begin position="222"/>
        <end position="235"/>
    </location>
</feature>
<dbReference type="GO" id="GO:0000981">
    <property type="term" value="F:DNA-binding transcription factor activity, RNA polymerase II-specific"/>
    <property type="evidence" value="ECO:0007669"/>
    <property type="project" value="TreeGrafter"/>
</dbReference>
<protein>
    <recommendedName>
        <fullName evidence="9">Transcription factor CBF/NF-Y/archaeal histone domain-containing protein</fullName>
    </recommendedName>
</protein>
<comment type="similarity">
    <text evidence="7">Belongs to the NFYC/HAP5 subunit family.</text>
</comment>
<keyword evidence="11" id="KW-1185">Reference proteome</keyword>
<dbReference type="Pfam" id="PF00808">
    <property type="entry name" value="CBFD_NFYB_HMF"/>
    <property type="match status" value="1"/>
</dbReference>
<evidence type="ECO:0000256" key="6">
    <source>
        <dbReference type="ARBA" id="ARBA00023242"/>
    </source>
</evidence>
<dbReference type="PANTHER" id="PTHR10252:SF8">
    <property type="entry name" value="NUCLEAR TRANSCRIPTION FACTOR Y SUBUNIT GAMMA"/>
    <property type="match status" value="1"/>
</dbReference>
<dbReference type="GO" id="GO:0000978">
    <property type="term" value="F:RNA polymerase II cis-regulatory region sequence-specific DNA binding"/>
    <property type="evidence" value="ECO:0007669"/>
    <property type="project" value="TreeGrafter"/>
</dbReference>
<sequence>MDENKHGEAAEGDANNTPPPPNPPTQTVGRVVPSSSLRIPEEPLEQRLNKFWDKQYQEIEETTNFRNHSLPLARIKRIMKSDEEVKLVAAEAPVVFAKACEMFITELTTRAWVNAEENRRRTLTKADIVSAMSTTDMYDFLIDIVPREDTREHQVHAGIPGTSMFPTPAENVPYYPMPPNQRVADPAGPQYGVPVMLMGNPSLDENHHVPQNHPSPTPMLPNPGGHNNHSPNSDD</sequence>
<feature type="domain" description="Transcription factor CBF/NF-Y/archaeal histone" evidence="9">
    <location>
        <begin position="69"/>
        <end position="132"/>
    </location>
</feature>
<dbReference type="Gramene" id="rna-AYBTSS11_LOCUS19239">
    <property type="protein sequence ID" value="CAJ1962422.1"/>
    <property type="gene ID" value="gene-AYBTSS11_LOCUS19239"/>
</dbReference>